<protein>
    <recommendedName>
        <fullName evidence="2">Ricin B lectin domain-containing protein</fullName>
    </recommendedName>
</protein>
<dbReference type="EMBL" id="AP023440">
    <property type="protein sequence ID" value="BCL32263.1"/>
    <property type="molecule type" value="Genomic_DNA"/>
</dbReference>
<proteinExistence type="predicted"/>
<dbReference type="Pfam" id="PF00652">
    <property type="entry name" value="Ricin_B_lectin"/>
    <property type="match status" value="1"/>
</dbReference>
<dbReference type="SUPFAM" id="SSF50370">
    <property type="entry name" value="Ricin B-like lectins"/>
    <property type="match status" value="1"/>
</dbReference>
<evidence type="ECO:0000259" key="2">
    <source>
        <dbReference type="SMART" id="SM00458"/>
    </source>
</evidence>
<dbReference type="OrthoDB" id="4273937at2"/>
<reference evidence="3 4" key="1">
    <citation type="journal article" date="2014" name="Int. J. Syst. Evol. Microbiol.">
        <title>Complete genome sequence of Corynebacterium casei LMG S-19264T (=DSM 44701T), isolated from a smear-ripened cheese.</title>
        <authorList>
            <consortium name="US DOE Joint Genome Institute (JGI-PGF)"/>
            <person name="Walter F."/>
            <person name="Albersmeier A."/>
            <person name="Kalinowski J."/>
            <person name="Ruckert C."/>
        </authorList>
    </citation>
    <scope>NUCLEOTIDE SEQUENCE [LARGE SCALE GENOMIC DNA]</scope>
    <source>
        <strain evidence="3 4">JCM 4677</strain>
    </source>
</reference>
<keyword evidence="4" id="KW-1185">Reference proteome</keyword>
<dbReference type="SMART" id="SM00458">
    <property type="entry name" value="RICIN"/>
    <property type="match status" value="1"/>
</dbReference>
<keyword evidence="1" id="KW-0732">Signal</keyword>
<dbReference type="PROSITE" id="PS50231">
    <property type="entry name" value="RICIN_B_LECTIN"/>
    <property type="match status" value="1"/>
</dbReference>
<feature type="domain" description="Ricin B lectin" evidence="2">
    <location>
        <begin position="29"/>
        <end position="167"/>
    </location>
</feature>
<feature type="chain" id="PRO_5028803090" description="Ricin B lectin domain-containing protein" evidence="1">
    <location>
        <begin position="29"/>
        <end position="167"/>
    </location>
</feature>
<dbReference type="RefSeq" id="WP_055513210.1">
    <property type="nucleotide sequence ID" value="NZ_AP023440.1"/>
</dbReference>
<name>A0A7G1P9A3_9ACTN</name>
<feature type="signal peptide" evidence="1">
    <location>
        <begin position="1"/>
        <end position="28"/>
    </location>
</feature>
<dbReference type="KEGG" id="sgm:GCM10017557_71220"/>
<dbReference type="CDD" id="cd00161">
    <property type="entry name" value="beta-trefoil_Ricin-like"/>
    <property type="match status" value="1"/>
</dbReference>
<gene>
    <name evidence="3" type="ORF">GCM10017557_71220</name>
</gene>
<dbReference type="AlphaFoldDB" id="A0A7G1P9A3"/>
<dbReference type="InterPro" id="IPR000772">
    <property type="entry name" value="Ricin_B_lectin"/>
</dbReference>
<dbReference type="Proteomes" id="UP000516444">
    <property type="component" value="Chromosome"/>
</dbReference>
<organism evidence="3 4">
    <name type="scientific">Streptomyces aurantiacus</name>
    <dbReference type="NCBI Taxonomy" id="47760"/>
    <lineage>
        <taxon>Bacteria</taxon>
        <taxon>Bacillati</taxon>
        <taxon>Actinomycetota</taxon>
        <taxon>Actinomycetes</taxon>
        <taxon>Kitasatosporales</taxon>
        <taxon>Streptomycetaceae</taxon>
        <taxon>Streptomyces</taxon>
        <taxon>Streptomyces aurantiacus group</taxon>
    </lineage>
</organism>
<evidence type="ECO:0000313" key="4">
    <source>
        <dbReference type="Proteomes" id="UP000516444"/>
    </source>
</evidence>
<evidence type="ECO:0000256" key="1">
    <source>
        <dbReference type="SAM" id="SignalP"/>
    </source>
</evidence>
<evidence type="ECO:0000313" key="3">
    <source>
        <dbReference type="EMBL" id="BCL32263.1"/>
    </source>
</evidence>
<accession>A0A7G1P9A3</accession>
<dbReference type="Gene3D" id="2.80.10.50">
    <property type="match status" value="3"/>
</dbReference>
<sequence>MTKYRRAATVLGATALLGLGFTATPASAVTYTLAINSESVKCLDVPQNSNRDNQGIEQYGCNGNGNQLWTRESQGNGFYHLINQNSRKCLDVRDHSTNDRAVVVQNGCNSEFSQQWQLQQVGVGFQLVARHSGKCATVANSSLSDKAGIIQFPCGTTGTQSQNWQFG</sequence>
<dbReference type="InterPro" id="IPR035992">
    <property type="entry name" value="Ricin_B-like_lectins"/>
</dbReference>